<dbReference type="EMBL" id="CP016617">
    <property type="protein sequence ID" value="ANY82363.1"/>
    <property type="molecule type" value="Genomic_DNA"/>
</dbReference>
<proteinExistence type="predicted"/>
<feature type="region of interest" description="Disordered" evidence="1">
    <location>
        <begin position="364"/>
        <end position="425"/>
    </location>
</feature>
<name>A0A1B2EQV1_9HYPH</name>
<dbReference type="RefSeq" id="WP_099513470.1">
    <property type="nucleotide sequence ID" value="NZ_CP016617.1"/>
</dbReference>
<accession>A0A1B2EQV1</accession>
<dbReference type="AlphaFoldDB" id="A0A1B2EQV1"/>
<keyword evidence="3" id="KW-0614">Plasmid</keyword>
<dbReference type="PANTHER" id="PTHR28208">
    <property type="entry name" value="PHOSPHATIDATE PHOSPHATASE APP1"/>
    <property type="match status" value="1"/>
</dbReference>
<gene>
    <name evidence="3" type="ORF">BB934_29055</name>
</gene>
<sequence length="425" mass="46769">MSDTGTTKRWLGAFTRISGLIARPVHEAQGEGGVVVQPYRGYGSRSEVFLIGRVFRQSRPSSEPTKDNLLADLRDIGRRIARRAVPHAGGTARFYGTEEPFTTDKDGYFRVHLSPPLPPPLDRLWHTMDLALEQPQPVQAQAQIFIPPASCRYVVISDIDDTIMYTGVANKLRMLWRLFVEDAQSRVAFPGAGALYRALHAGISGNQQNPMLYVSRAPWGIYEVLEEFFDRNGIPIGPILFLREWGVSWKSPLPRKAEDHKRELIHNMLALYSELPFVLIGDSGQHDPEIYRQIVEEHPGRVLAVYIRNISRDPKRIKEIEDLATVVAGAGSSLVLAADSMAMAEHAVSLGLVAPTTLAEVKGEKEAAADTAPPPATYGVQRATPAATAEAVSQGDLQHLVETGSEAVPPSIIVEPKTRQPLNKP</sequence>
<dbReference type="OrthoDB" id="9789875at2"/>
<dbReference type="KEGG" id="moc:BB934_29055"/>
<dbReference type="Pfam" id="PF09949">
    <property type="entry name" value="APP1_cat"/>
    <property type="match status" value="1"/>
</dbReference>
<dbReference type="InterPro" id="IPR052935">
    <property type="entry name" value="Mg2+_PAP"/>
</dbReference>
<feature type="domain" description="Phosphatidate phosphatase APP1 catalytic" evidence="2">
    <location>
        <begin position="154"/>
        <end position="309"/>
    </location>
</feature>
<dbReference type="InterPro" id="IPR019236">
    <property type="entry name" value="APP1_cat"/>
</dbReference>
<organism evidence="3">
    <name type="scientific">Microvirga ossetica</name>
    <dbReference type="NCBI Taxonomy" id="1882682"/>
    <lineage>
        <taxon>Bacteria</taxon>
        <taxon>Pseudomonadati</taxon>
        <taxon>Pseudomonadota</taxon>
        <taxon>Alphaproteobacteria</taxon>
        <taxon>Hyphomicrobiales</taxon>
        <taxon>Methylobacteriaceae</taxon>
        <taxon>Microvirga</taxon>
    </lineage>
</organism>
<dbReference type="PANTHER" id="PTHR28208:SF3">
    <property type="entry name" value="PHOSPHATIDATE PHOSPHATASE APP1"/>
    <property type="match status" value="1"/>
</dbReference>
<evidence type="ECO:0000313" key="3">
    <source>
        <dbReference type="EMBL" id="ANY82363.1"/>
    </source>
</evidence>
<protein>
    <recommendedName>
        <fullName evidence="2">Phosphatidate phosphatase APP1 catalytic domain-containing protein</fullName>
    </recommendedName>
</protein>
<reference evidence="3" key="1">
    <citation type="submission" date="2016-07" db="EMBL/GenBank/DDBJ databases">
        <title>Microvirga ossetica sp. nov. a new species of rhizobia isolated from root nodules of the legume species Vicia alpestris Steven originated from North Ossetia region in the Caucasus.</title>
        <authorList>
            <person name="Safronova V.I."/>
            <person name="Kuznetsova I.G."/>
            <person name="Sazanova A.L."/>
            <person name="Belimov A."/>
            <person name="Andronov E."/>
            <person name="Osledkin Y.S."/>
            <person name="Onishchuk O.P."/>
            <person name="Kurchak O.N."/>
            <person name="Shaposhnikov A.I."/>
            <person name="Willems A."/>
            <person name="Tikhonovich I.A."/>
        </authorList>
    </citation>
    <scope>NUCLEOTIDE SEQUENCE [LARGE SCALE GENOMIC DNA]</scope>
    <source>
        <strain evidence="3">V5/3M</strain>
        <plasmid evidence="3">unnamed1</plasmid>
    </source>
</reference>
<evidence type="ECO:0000259" key="2">
    <source>
        <dbReference type="Pfam" id="PF09949"/>
    </source>
</evidence>
<dbReference type="GO" id="GO:0008195">
    <property type="term" value="F:phosphatidate phosphatase activity"/>
    <property type="evidence" value="ECO:0007669"/>
    <property type="project" value="InterPro"/>
</dbReference>
<geneLocation type="plasmid" evidence="3">
    <name>unnamed1</name>
</geneLocation>
<evidence type="ECO:0000256" key="1">
    <source>
        <dbReference type="SAM" id="MobiDB-lite"/>
    </source>
</evidence>